<comment type="cofactor">
    <cofactor evidence="1">
        <name>[4Fe-4S] cluster</name>
        <dbReference type="ChEBI" id="CHEBI:49883"/>
    </cofactor>
</comment>
<dbReference type="InterPro" id="IPR005980">
    <property type="entry name" value="Nase_CF_NifB"/>
</dbReference>
<keyword evidence="12" id="KW-0456">Lyase</keyword>
<dbReference type="GO" id="GO:0046872">
    <property type="term" value="F:metal ion binding"/>
    <property type="evidence" value="ECO:0007669"/>
    <property type="project" value="UniProtKB-KW"/>
</dbReference>
<dbReference type="PROSITE" id="PS01305">
    <property type="entry name" value="MOAA_NIFB_PQQE"/>
    <property type="match status" value="1"/>
</dbReference>
<evidence type="ECO:0000256" key="5">
    <source>
        <dbReference type="ARBA" id="ARBA00021702"/>
    </source>
</evidence>
<name>E4T4D4_PALPW</name>
<evidence type="ECO:0000256" key="1">
    <source>
        <dbReference type="ARBA" id="ARBA00001966"/>
    </source>
</evidence>
<keyword evidence="17" id="KW-1185">Reference proteome</keyword>
<dbReference type="PROSITE" id="PS51918">
    <property type="entry name" value="RADICAL_SAM"/>
    <property type="match status" value="1"/>
</dbReference>
<feature type="domain" description="Radical SAM core" evidence="15">
    <location>
        <begin position="19"/>
        <end position="266"/>
    </location>
</feature>
<dbReference type="SMART" id="SM00729">
    <property type="entry name" value="Elp3"/>
    <property type="match status" value="1"/>
</dbReference>
<dbReference type="SFLD" id="SFLDS00029">
    <property type="entry name" value="Radical_SAM"/>
    <property type="match status" value="1"/>
</dbReference>
<keyword evidence="6" id="KW-0004">4Fe-4S</keyword>
<dbReference type="InterPro" id="IPR007197">
    <property type="entry name" value="rSAM"/>
</dbReference>
<dbReference type="CDD" id="cd01335">
    <property type="entry name" value="Radical_SAM"/>
    <property type="match status" value="1"/>
</dbReference>
<dbReference type="AlphaFoldDB" id="E4T4D4"/>
<dbReference type="UniPathway" id="UPA00782"/>
<comment type="similarity">
    <text evidence="4">Belongs to the radical SAM superfamily. NifB family.</text>
</comment>
<keyword evidence="11" id="KW-0535">Nitrogen fixation</keyword>
<dbReference type="Gene3D" id="3.20.20.70">
    <property type="entry name" value="Aldolase class I"/>
    <property type="match status" value="1"/>
</dbReference>
<evidence type="ECO:0000256" key="10">
    <source>
        <dbReference type="ARBA" id="ARBA00023014"/>
    </source>
</evidence>
<dbReference type="NCBIfam" id="TIGR01290">
    <property type="entry name" value="nifB"/>
    <property type="match status" value="1"/>
</dbReference>
<reference key="1">
    <citation type="submission" date="2010-11" db="EMBL/GenBank/DDBJ databases">
        <title>The complete genome of Paludibacter propionicigenes DSM 17365.</title>
        <authorList>
            <consortium name="US DOE Joint Genome Institute (JGI-PGF)"/>
            <person name="Lucas S."/>
            <person name="Copeland A."/>
            <person name="Lapidus A."/>
            <person name="Bruce D."/>
            <person name="Goodwin L."/>
            <person name="Pitluck S."/>
            <person name="Kyrpides N."/>
            <person name="Mavromatis K."/>
            <person name="Ivanova N."/>
            <person name="Munk A.C."/>
            <person name="Brettin T."/>
            <person name="Detter J.C."/>
            <person name="Han C."/>
            <person name="Tapia R."/>
            <person name="Land M."/>
            <person name="Hauser L."/>
            <person name="Markowitz V."/>
            <person name="Cheng J.-F."/>
            <person name="Hugenholtz P."/>
            <person name="Woyke T."/>
            <person name="Wu D."/>
            <person name="Gronow S."/>
            <person name="Wellnitz S."/>
            <person name="Brambilla E."/>
            <person name="Klenk H.-P."/>
            <person name="Eisen J.A."/>
        </authorList>
    </citation>
    <scope>NUCLEOTIDE SEQUENCE</scope>
    <source>
        <strain>WB4</strain>
    </source>
</reference>
<organism evidence="16 17">
    <name type="scientific">Paludibacter propionicigenes (strain DSM 17365 / JCM 13257 / WB4)</name>
    <dbReference type="NCBI Taxonomy" id="694427"/>
    <lineage>
        <taxon>Bacteria</taxon>
        <taxon>Pseudomonadati</taxon>
        <taxon>Bacteroidota</taxon>
        <taxon>Bacteroidia</taxon>
        <taxon>Bacteroidales</taxon>
        <taxon>Paludibacteraceae</taxon>
        <taxon>Paludibacter</taxon>
    </lineage>
</organism>
<dbReference type="EMBL" id="CP002345">
    <property type="protein sequence ID" value="ADQ79578.1"/>
    <property type="molecule type" value="Genomic_DNA"/>
</dbReference>
<dbReference type="SUPFAM" id="SSF53146">
    <property type="entry name" value="Nitrogenase accessory factor-like"/>
    <property type="match status" value="1"/>
</dbReference>
<evidence type="ECO:0000313" key="16">
    <source>
        <dbReference type="EMBL" id="ADQ79578.1"/>
    </source>
</evidence>
<dbReference type="KEGG" id="ppn:Palpr_1432"/>
<dbReference type="RefSeq" id="WP_013444947.1">
    <property type="nucleotide sequence ID" value="NC_014734.1"/>
</dbReference>
<proteinExistence type="inferred from homology"/>
<evidence type="ECO:0000256" key="4">
    <source>
        <dbReference type="ARBA" id="ARBA00006804"/>
    </source>
</evidence>
<evidence type="ECO:0000313" key="17">
    <source>
        <dbReference type="Proteomes" id="UP000008718"/>
    </source>
</evidence>
<comment type="pathway">
    <text evidence="3">Cofactor biosynthesis; Fe-Mo cofactor biosynthesis.</text>
</comment>
<dbReference type="Pfam" id="PF02579">
    <property type="entry name" value="Nitro_FeMo-Co"/>
    <property type="match status" value="1"/>
</dbReference>
<evidence type="ECO:0000256" key="7">
    <source>
        <dbReference type="ARBA" id="ARBA00022691"/>
    </source>
</evidence>
<gene>
    <name evidence="16" type="ordered locus">Palpr_1432</name>
</gene>
<evidence type="ECO:0000256" key="2">
    <source>
        <dbReference type="ARBA" id="ARBA00003522"/>
    </source>
</evidence>
<dbReference type="Proteomes" id="UP000008718">
    <property type="component" value="Chromosome"/>
</dbReference>
<reference evidence="16 17" key="2">
    <citation type="journal article" date="2011" name="Stand. Genomic Sci.">
        <title>Complete genome sequence of Paludibacter propionicigenes type strain (WB4).</title>
        <authorList>
            <person name="Gronow S."/>
            <person name="Munk C."/>
            <person name="Lapidus A."/>
            <person name="Nolan M."/>
            <person name="Lucas S."/>
            <person name="Hammon N."/>
            <person name="Deshpande S."/>
            <person name="Cheng J.F."/>
            <person name="Tapia R."/>
            <person name="Han C."/>
            <person name="Goodwin L."/>
            <person name="Pitluck S."/>
            <person name="Liolios K."/>
            <person name="Ivanova N."/>
            <person name="Mavromatis K."/>
            <person name="Mikhailova N."/>
            <person name="Pati A."/>
            <person name="Chen A."/>
            <person name="Palaniappan K."/>
            <person name="Land M."/>
            <person name="Hauser L."/>
            <person name="Chang Y.J."/>
            <person name="Jeffries C.D."/>
            <person name="Brambilla E."/>
            <person name="Rohde M."/>
            <person name="Goker M."/>
            <person name="Detter J.C."/>
            <person name="Woyke T."/>
            <person name="Bristow J."/>
            <person name="Eisen J.A."/>
            <person name="Markowitz V."/>
            <person name="Hugenholtz P."/>
            <person name="Kyrpides N.C."/>
            <person name="Klenk H.P."/>
        </authorList>
    </citation>
    <scope>NUCLEOTIDE SEQUENCE [LARGE SCALE GENOMIC DNA]</scope>
    <source>
        <strain evidence="17">DSM 17365 / JCM 13257 / WB4</strain>
    </source>
</reference>
<evidence type="ECO:0000256" key="6">
    <source>
        <dbReference type="ARBA" id="ARBA00022485"/>
    </source>
</evidence>
<dbReference type="eggNOG" id="COG1433">
    <property type="taxonomic scope" value="Bacteria"/>
</dbReference>
<evidence type="ECO:0000259" key="15">
    <source>
        <dbReference type="PROSITE" id="PS51918"/>
    </source>
</evidence>
<dbReference type="InterPro" id="IPR003731">
    <property type="entry name" value="Di-Nase_FeMo-co_biosynth"/>
</dbReference>
<dbReference type="GO" id="GO:0032324">
    <property type="term" value="P:molybdopterin cofactor biosynthetic process"/>
    <property type="evidence" value="ECO:0007669"/>
    <property type="project" value="UniProtKB-ARBA"/>
</dbReference>
<evidence type="ECO:0000256" key="11">
    <source>
        <dbReference type="ARBA" id="ARBA00023231"/>
    </source>
</evidence>
<dbReference type="InterPro" id="IPR036105">
    <property type="entry name" value="DiNase_FeMo-co_biosyn_sf"/>
</dbReference>
<dbReference type="InterPro" id="IPR058240">
    <property type="entry name" value="rSAM_sf"/>
</dbReference>
<keyword evidence="7" id="KW-0949">S-adenosyl-L-methionine</keyword>
<evidence type="ECO:0000256" key="14">
    <source>
        <dbReference type="ARBA" id="ARBA00032102"/>
    </source>
</evidence>
<dbReference type="Pfam" id="PF04055">
    <property type="entry name" value="Radical_SAM"/>
    <property type="match status" value="1"/>
</dbReference>
<dbReference type="SUPFAM" id="SSF102114">
    <property type="entry name" value="Radical SAM enzymes"/>
    <property type="match status" value="1"/>
</dbReference>
<protein>
    <recommendedName>
        <fullName evidence="5">FeMo cofactor biosynthesis protein NifB</fullName>
    </recommendedName>
    <alternativeName>
        <fullName evidence="14">Nitrogenase cofactor maturase NifB</fullName>
    </alternativeName>
    <alternativeName>
        <fullName evidence="13">Radical SAM assemblase NifB</fullName>
    </alternativeName>
</protein>
<dbReference type="SFLD" id="SFLDF00281">
    <property type="entry name" value="FeMo_cofactor_biosynthesis_pro"/>
    <property type="match status" value="1"/>
</dbReference>
<evidence type="ECO:0000256" key="9">
    <source>
        <dbReference type="ARBA" id="ARBA00023004"/>
    </source>
</evidence>
<dbReference type="InterPro" id="IPR006638">
    <property type="entry name" value="Elp3/MiaA/NifB-like_rSAM"/>
</dbReference>
<dbReference type="eggNOG" id="COG0535">
    <property type="taxonomic scope" value="Bacteria"/>
</dbReference>
<dbReference type="STRING" id="694427.Palpr_1432"/>
<keyword evidence="10" id="KW-0411">Iron-sulfur</keyword>
<dbReference type="InterPro" id="IPR013785">
    <property type="entry name" value="Aldolase_TIM"/>
</dbReference>
<keyword evidence="9" id="KW-0408">Iron</keyword>
<dbReference type="PANTHER" id="PTHR43787">
    <property type="entry name" value="FEMO COFACTOR BIOSYNTHESIS PROTEIN NIFB-RELATED"/>
    <property type="match status" value="1"/>
</dbReference>
<dbReference type="SFLD" id="SFLDG01067">
    <property type="entry name" value="SPASM/twitch_domain_containing"/>
    <property type="match status" value="1"/>
</dbReference>
<sequence length="424" mass="46884">MEMTEERKQAHPCFNEEAKHTNARVHLPVAPKCNIQCNYCNRKYDCVNESRPGVTSSVLAPFQAVEYLRDLDGRIENLAVIGIAGPGDPFANPEETLETMRRVSKEFPEKIFCLSTNGLNLEPYIDEIAELNVSHVTITINAIDPKITAKIYKWVRFNKKVYRGEEGAAILLERQLACIAKLKARSITIKINSIIIPGINEDHIPEVAKKCAELGADVINCIPLIPTAETPFEAVEKPDTKMIFKTRTLCSEHLKIMSHCARCRADAAGLLGQDLNETHALLKEYSSRAEEMDTTGRPYVAVATNEGLLVNLHLGEARNVYIFEQTKNGFKNVEVRDMPPKGSGDERWLNMARTLKDCRAILVSGVGENPKAMLKGCGLHVVEMTGLIDEGLEGVYNNKVIRSIAKPDAFKCGSSCKGNAQGCG</sequence>
<evidence type="ECO:0000256" key="3">
    <source>
        <dbReference type="ARBA" id="ARBA00005155"/>
    </source>
</evidence>
<dbReference type="PANTHER" id="PTHR43787:SF13">
    <property type="entry name" value="FEMO COFACTOR BIOSYNTHESIS PROTEIN NIFB"/>
    <property type="match status" value="1"/>
</dbReference>
<keyword evidence="8" id="KW-0479">Metal-binding</keyword>
<dbReference type="SFLD" id="SFLDG01068">
    <property type="entry name" value="FeMo_cofactor_biosynthesis_pro"/>
    <property type="match status" value="1"/>
</dbReference>
<evidence type="ECO:0000256" key="12">
    <source>
        <dbReference type="ARBA" id="ARBA00023239"/>
    </source>
</evidence>
<dbReference type="HOGENOM" id="CLU_027639_0_0_10"/>
<accession>E4T4D4</accession>
<comment type="function">
    <text evidence="2">Involved in the biosynthesis of the iron-molybdenum cofactor (FeMo-co or M-cluster) found in the dinitrogenase enzyme of the nitrogenase complex in nitrogen-fixing microorganisms. NifB catalyzes the crucial step of radical SAM-dependent carbide insertion that occurs concomitant with the insertion of a 9th sulfur and the rearrangement/coupling of two [4Fe-4S] clusters into a [8Fe-9S-C] cluster, the precursor to the M-cluster.</text>
</comment>
<dbReference type="GO" id="GO:0016829">
    <property type="term" value="F:lyase activity"/>
    <property type="evidence" value="ECO:0007669"/>
    <property type="project" value="UniProtKB-KW"/>
</dbReference>
<dbReference type="Gene3D" id="3.30.420.130">
    <property type="entry name" value="Dinitrogenase iron-molybdenum cofactor biosynthesis domain"/>
    <property type="match status" value="1"/>
</dbReference>
<dbReference type="InterPro" id="IPR000385">
    <property type="entry name" value="MoaA_NifB_PqqE_Fe-S-bd_CS"/>
</dbReference>
<evidence type="ECO:0000256" key="13">
    <source>
        <dbReference type="ARBA" id="ARBA00030926"/>
    </source>
</evidence>
<evidence type="ECO:0000256" key="8">
    <source>
        <dbReference type="ARBA" id="ARBA00022723"/>
    </source>
</evidence>
<dbReference type="GO" id="GO:0051539">
    <property type="term" value="F:4 iron, 4 sulfur cluster binding"/>
    <property type="evidence" value="ECO:0007669"/>
    <property type="project" value="UniProtKB-KW"/>
</dbReference>